<dbReference type="RefSeq" id="WP_169527381.1">
    <property type="nucleotide sequence ID" value="NZ_JAAMPU010000105.1"/>
</dbReference>
<dbReference type="Pfam" id="PF10825">
    <property type="entry name" value="DUF2752"/>
    <property type="match status" value="1"/>
</dbReference>
<evidence type="ECO:0000256" key="1">
    <source>
        <dbReference type="SAM" id="Phobius"/>
    </source>
</evidence>
<feature type="transmembrane region" description="Helical" evidence="1">
    <location>
        <begin position="113"/>
        <end position="131"/>
    </location>
</feature>
<protein>
    <submittedName>
        <fullName evidence="2">DUF2752 domain-containing protein</fullName>
    </submittedName>
</protein>
<proteinExistence type="predicted"/>
<accession>A0A972JGJ9</accession>
<feature type="transmembrane region" description="Helical" evidence="1">
    <location>
        <begin position="72"/>
        <end position="92"/>
    </location>
</feature>
<dbReference type="InterPro" id="IPR021215">
    <property type="entry name" value="DUF2752"/>
</dbReference>
<evidence type="ECO:0000313" key="3">
    <source>
        <dbReference type="Proteomes" id="UP000712080"/>
    </source>
</evidence>
<sequence length="134" mass="14917">MTPGKLYSIVGLTCLAGYSWLAFAEFSPELSGFGICLFKHVVGIPCPSCGVTRAVQLLLQGNVRDSLLMNPLGILVALLALATPIWIVLDLLRRKQTFFRFYQKTESIIRRPTVATIFILLVLTNWFWGISKGL</sequence>
<gene>
    <name evidence="2" type="ORF">G6047_09530</name>
</gene>
<dbReference type="AlphaFoldDB" id="A0A972JGJ9"/>
<keyword evidence="1" id="KW-1133">Transmembrane helix</keyword>
<dbReference type="Proteomes" id="UP000712080">
    <property type="component" value="Unassembled WGS sequence"/>
</dbReference>
<keyword evidence="1" id="KW-0472">Membrane</keyword>
<dbReference type="EMBL" id="JAAMPU010000105">
    <property type="protein sequence ID" value="NMH28271.1"/>
    <property type="molecule type" value="Genomic_DNA"/>
</dbReference>
<keyword evidence="1" id="KW-0812">Transmembrane</keyword>
<reference evidence="2" key="1">
    <citation type="submission" date="2020-02" db="EMBL/GenBank/DDBJ databases">
        <title>Flavobacterium sp. genome.</title>
        <authorList>
            <person name="Jung H.S."/>
            <person name="Baek J.H."/>
            <person name="Jeon C.O."/>
        </authorList>
    </citation>
    <scope>NUCLEOTIDE SEQUENCE</scope>
    <source>
        <strain evidence="2">SE-s28</strain>
    </source>
</reference>
<organism evidence="2 3">
    <name type="scientific">Flavobacterium silvaticum</name>
    <dbReference type="NCBI Taxonomy" id="1852020"/>
    <lineage>
        <taxon>Bacteria</taxon>
        <taxon>Pseudomonadati</taxon>
        <taxon>Bacteroidota</taxon>
        <taxon>Flavobacteriia</taxon>
        <taxon>Flavobacteriales</taxon>
        <taxon>Flavobacteriaceae</taxon>
        <taxon>Flavobacterium</taxon>
    </lineage>
</organism>
<name>A0A972JGJ9_9FLAO</name>
<evidence type="ECO:0000313" key="2">
    <source>
        <dbReference type="EMBL" id="NMH28271.1"/>
    </source>
</evidence>
<keyword evidence="3" id="KW-1185">Reference proteome</keyword>
<comment type="caution">
    <text evidence="2">The sequence shown here is derived from an EMBL/GenBank/DDBJ whole genome shotgun (WGS) entry which is preliminary data.</text>
</comment>